<dbReference type="Proteomes" id="UP000494165">
    <property type="component" value="Unassembled WGS sequence"/>
</dbReference>
<evidence type="ECO:0000256" key="4">
    <source>
        <dbReference type="ARBA" id="ARBA00022771"/>
    </source>
</evidence>
<protein>
    <recommendedName>
        <fullName evidence="10">C2H2-type domain-containing protein</fullName>
    </recommendedName>
</protein>
<dbReference type="GO" id="GO:0010468">
    <property type="term" value="P:regulation of gene expression"/>
    <property type="evidence" value="ECO:0007669"/>
    <property type="project" value="TreeGrafter"/>
</dbReference>
<dbReference type="PANTHER" id="PTHR16515">
    <property type="entry name" value="PR DOMAIN ZINC FINGER PROTEIN"/>
    <property type="match status" value="1"/>
</dbReference>
<dbReference type="SMART" id="SM00355">
    <property type="entry name" value="ZnF_C2H2"/>
    <property type="match status" value="4"/>
</dbReference>
<organism evidence="11 12">
    <name type="scientific">Cloeon dipterum</name>
    <dbReference type="NCBI Taxonomy" id="197152"/>
    <lineage>
        <taxon>Eukaryota</taxon>
        <taxon>Metazoa</taxon>
        <taxon>Ecdysozoa</taxon>
        <taxon>Arthropoda</taxon>
        <taxon>Hexapoda</taxon>
        <taxon>Insecta</taxon>
        <taxon>Pterygota</taxon>
        <taxon>Palaeoptera</taxon>
        <taxon>Ephemeroptera</taxon>
        <taxon>Pisciforma</taxon>
        <taxon>Baetidae</taxon>
        <taxon>Cloeon</taxon>
    </lineage>
</organism>
<keyword evidence="3" id="KW-0677">Repeat</keyword>
<keyword evidence="12" id="KW-1185">Reference proteome</keyword>
<keyword evidence="5" id="KW-0862">Zinc</keyword>
<dbReference type="PROSITE" id="PS50157">
    <property type="entry name" value="ZINC_FINGER_C2H2_2"/>
    <property type="match status" value="4"/>
</dbReference>
<evidence type="ECO:0000256" key="8">
    <source>
        <dbReference type="PROSITE-ProRule" id="PRU00042"/>
    </source>
</evidence>
<dbReference type="FunFam" id="3.30.160.60:FF:001269">
    <property type="entry name" value="Zinc finger protein"/>
    <property type="match status" value="1"/>
</dbReference>
<comment type="subcellular location">
    <subcellularLocation>
        <location evidence="1">Nucleus</location>
    </subcellularLocation>
</comment>
<dbReference type="GO" id="GO:0003677">
    <property type="term" value="F:DNA binding"/>
    <property type="evidence" value="ECO:0007669"/>
    <property type="project" value="UniProtKB-KW"/>
</dbReference>
<evidence type="ECO:0000256" key="3">
    <source>
        <dbReference type="ARBA" id="ARBA00022737"/>
    </source>
</evidence>
<feature type="domain" description="C2H2-type" evidence="10">
    <location>
        <begin position="278"/>
        <end position="305"/>
    </location>
</feature>
<feature type="region of interest" description="Disordered" evidence="9">
    <location>
        <begin position="296"/>
        <end position="320"/>
    </location>
</feature>
<feature type="domain" description="C2H2-type" evidence="10">
    <location>
        <begin position="222"/>
        <end position="249"/>
    </location>
</feature>
<dbReference type="InterPro" id="IPR036236">
    <property type="entry name" value="Znf_C2H2_sf"/>
</dbReference>
<comment type="caution">
    <text evidence="11">The sequence shown here is derived from an EMBL/GenBank/DDBJ whole genome shotgun (WGS) entry which is preliminary data.</text>
</comment>
<accession>A0A8S1CRJ1</accession>
<keyword evidence="6" id="KW-0238">DNA-binding</keyword>
<dbReference type="InterPro" id="IPR013087">
    <property type="entry name" value="Znf_C2H2_type"/>
</dbReference>
<evidence type="ECO:0000256" key="5">
    <source>
        <dbReference type="ARBA" id="ARBA00022833"/>
    </source>
</evidence>
<dbReference type="PANTHER" id="PTHR16515:SF49">
    <property type="entry name" value="GASTRULA ZINC FINGER PROTEIN XLCGF49.1-LIKE-RELATED"/>
    <property type="match status" value="1"/>
</dbReference>
<evidence type="ECO:0000313" key="12">
    <source>
        <dbReference type="Proteomes" id="UP000494165"/>
    </source>
</evidence>
<dbReference type="AlphaFoldDB" id="A0A8S1CRJ1"/>
<feature type="domain" description="C2H2-type" evidence="10">
    <location>
        <begin position="250"/>
        <end position="277"/>
    </location>
</feature>
<keyword evidence="7" id="KW-0539">Nucleus</keyword>
<dbReference type="InterPro" id="IPR050331">
    <property type="entry name" value="Zinc_finger"/>
</dbReference>
<reference evidence="11 12" key="1">
    <citation type="submission" date="2020-04" db="EMBL/GenBank/DDBJ databases">
        <authorList>
            <person name="Alioto T."/>
            <person name="Alioto T."/>
            <person name="Gomez Garrido J."/>
        </authorList>
    </citation>
    <scope>NUCLEOTIDE SEQUENCE [LARGE SCALE GENOMIC DNA]</scope>
</reference>
<dbReference type="GO" id="GO:0005634">
    <property type="term" value="C:nucleus"/>
    <property type="evidence" value="ECO:0007669"/>
    <property type="project" value="UniProtKB-SubCell"/>
</dbReference>
<evidence type="ECO:0000256" key="9">
    <source>
        <dbReference type="SAM" id="MobiDB-lite"/>
    </source>
</evidence>
<evidence type="ECO:0000256" key="2">
    <source>
        <dbReference type="ARBA" id="ARBA00022723"/>
    </source>
</evidence>
<feature type="compositionally biased region" description="Polar residues" evidence="9">
    <location>
        <begin position="310"/>
        <end position="320"/>
    </location>
</feature>
<dbReference type="SUPFAM" id="SSF57667">
    <property type="entry name" value="beta-beta-alpha zinc fingers"/>
    <property type="match status" value="2"/>
</dbReference>
<evidence type="ECO:0000313" key="11">
    <source>
        <dbReference type="EMBL" id="CAB3371444.1"/>
    </source>
</evidence>
<dbReference type="Gene3D" id="3.30.160.60">
    <property type="entry name" value="Classic Zinc Finger"/>
    <property type="match status" value="4"/>
</dbReference>
<evidence type="ECO:0000256" key="6">
    <source>
        <dbReference type="ARBA" id="ARBA00023125"/>
    </source>
</evidence>
<dbReference type="OrthoDB" id="10072647at2759"/>
<keyword evidence="4 8" id="KW-0863">Zinc-finger</keyword>
<dbReference type="GO" id="GO:0008270">
    <property type="term" value="F:zinc ion binding"/>
    <property type="evidence" value="ECO:0007669"/>
    <property type="project" value="UniProtKB-KW"/>
</dbReference>
<dbReference type="EMBL" id="CADEPI010000061">
    <property type="protein sequence ID" value="CAB3371444.1"/>
    <property type="molecule type" value="Genomic_DNA"/>
</dbReference>
<evidence type="ECO:0000259" key="10">
    <source>
        <dbReference type="PROSITE" id="PS50157"/>
    </source>
</evidence>
<gene>
    <name evidence="11" type="ORF">CLODIP_2_CD04644</name>
</gene>
<evidence type="ECO:0000256" key="7">
    <source>
        <dbReference type="ARBA" id="ARBA00023242"/>
    </source>
</evidence>
<proteinExistence type="predicted"/>
<dbReference type="FunFam" id="3.30.160.60:FF:000843">
    <property type="entry name" value="Potential zinc finger protein"/>
    <property type="match status" value="1"/>
</dbReference>
<sequence>MNFTTSGGTSLALALQFASKDETASVSLSPNFVTTLSVQAAECENSGRQFGDLNQHFSQEFQPTRVHQGNQQTGHSPQQDQQTRVMLEYTNESHQVLLDKDQPQPTLQPVWQLTNTGSNVVEYLSHLPAASLPISLEQIFKISGESTKKDSAQQGYLIQNAKKKKKKRPAKERARQLIPGEVRITTALDGTTLYCCPECHMGYCERELLEQHLVGHKLERRFICDICGAGLKRKDHLTRHKHSHNPERPFVCSICSKAFKRKEQLTLHFVIHSGEKRHVCPECSKGFYRKDHLRKHMRSHMSRSVKTDMSKSSVQTRITN</sequence>
<evidence type="ECO:0000256" key="1">
    <source>
        <dbReference type="ARBA" id="ARBA00004123"/>
    </source>
</evidence>
<dbReference type="PROSITE" id="PS00028">
    <property type="entry name" value="ZINC_FINGER_C2H2_1"/>
    <property type="match status" value="4"/>
</dbReference>
<name>A0A8S1CRJ1_9INSE</name>
<dbReference type="Pfam" id="PF00096">
    <property type="entry name" value="zf-C2H2"/>
    <property type="match status" value="3"/>
</dbReference>
<keyword evidence="2" id="KW-0479">Metal-binding</keyword>
<feature type="domain" description="C2H2-type" evidence="10">
    <location>
        <begin position="194"/>
        <end position="221"/>
    </location>
</feature>